<evidence type="ECO:0000313" key="5">
    <source>
        <dbReference type="Proteomes" id="UP000037210"/>
    </source>
</evidence>
<dbReference type="GO" id="GO:0016151">
    <property type="term" value="F:nickel cation binding"/>
    <property type="evidence" value="ECO:0007669"/>
    <property type="project" value="InterPro"/>
</dbReference>
<dbReference type="PANTHER" id="PTHR43485:SF1">
    <property type="entry name" value="FORMATE HYDROGENLYASE SUBUNIT 5-RELATED"/>
    <property type="match status" value="1"/>
</dbReference>
<comment type="cofactor">
    <cofactor evidence="2">
        <name>Fe cation</name>
        <dbReference type="ChEBI" id="CHEBI:24875"/>
    </cofactor>
</comment>
<dbReference type="Pfam" id="PF00346">
    <property type="entry name" value="Complex1_49kDa"/>
    <property type="match status" value="1"/>
</dbReference>
<evidence type="ECO:0000256" key="2">
    <source>
        <dbReference type="PIRSR" id="PIRSR601501-1"/>
    </source>
</evidence>
<evidence type="ECO:0000313" key="4">
    <source>
        <dbReference type="EMBL" id="KON31064.1"/>
    </source>
</evidence>
<feature type="binding site" evidence="2">
    <location>
        <position position="356"/>
    </location>
    <ligand>
        <name>Ni(2+)</name>
        <dbReference type="ChEBI" id="CHEBI:49786"/>
    </ligand>
</feature>
<keyword evidence="2" id="KW-0533">Nickel</keyword>
<evidence type="ECO:0000256" key="1">
    <source>
        <dbReference type="ARBA" id="ARBA00023002"/>
    </source>
</evidence>
<dbReference type="Proteomes" id="UP000037210">
    <property type="component" value="Unassembled WGS sequence"/>
</dbReference>
<dbReference type="Pfam" id="PF00374">
    <property type="entry name" value="NiFeSe_Hases"/>
    <property type="match status" value="1"/>
</dbReference>
<dbReference type="InterPro" id="IPR001135">
    <property type="entry name" value="NADH_Q_OxRdtase_suD"/>
</dbReference>
<sequence length="362" mass="40646">MIPIGPVHPALKEPVHFRVSVRREEIIDVDLRLSHAHRAIEALAETRNLVQNMYLMERICGICSHSHTTCFTQAVEGIGGIQPSERALHIRTLIFELERIHSHLLWLGVMAYEIGFDTLFMYTWHVRERILDLFEETTGGRVHHSMNTIGGVRSDLTADMVEKIAASMERIEKDTRYILNVFQDKTVEKRLSGVGLLDSRTAKELCTVGPTARASGLNMDIRKDDPFAAYESLKDSFSVVTRTGADSYARTEVRIYEVFEAINIIRTIADKLPSGDISPEESILRLINKIPEGEMISRVEAPRGELLYYIKTDGEGGIKRLKIRTPTLANVLALRHMLVGGEIADIPVVVASIDPCLSCTNR</sequence>
<comment type="caution">
    <text evidence="4">The sequence shown here is derived from an EMBL/GenBank/DDBJ whole genome shotgun (WGS) entry which is preliminary data.</text>
</comment>
<dbReference type="GO" id="GO:0016651">
    <property type="term" value="F:oxidoreductase activity, acting on NAD(P)H"/>
    <property type="evidence" value="ECO:0007669"/>
    <property type="project" value="InterPro"/>
</dbReference>
<feature type="binding site" evidence="2">
    <location>
        <position position="41"/>
    </location>
    <ligand>
        <name>Mg(2+)</name>
        <dbReference type="ChEBI" id="CHEBI:18420"/>
    </ligand>
</feature>
<feature type="binding site" evidence="2">
    <location>
        <position position="359"/>
    </location>
    <ligand>
        <name>Fe cation</name>
        <dbReference type="ChEBI" id="CHEBI:24875"/>
    </ligand>
</feature>
<dbReference type="AlphaFoldDB" id="A0A0M0BRL2"/>
<keyword evidence="2" id="KW-0479">Metal-binding</keyword>
<comment type="cofactor">
    <cofactor evidence="2">
        <name>Ni(2+)</name>
        <dbReference type="ChEBI" id="CHEBI:49786"/>
    </cofactor>
</comment>
<evidence type="ECO:0000259" key="3">
    <source>
        <dbReference type="Pfam" id="PF00346"/>
    </source>
</evidence>
<feature type="binding site" evidence="2">
    <location>
        <position position="63"/>
    </location>
    <ligand>
        <name>Ni(2+)</name>
        <dbReference type="ChEBI" id="CHEBI:49786"/>
    </ligand>
</feature>
<organism evidence="4 5">
    <name type="scientific">miscellaneous Crenarchaeota group-15 archaeon DG-45</name>
    <dbReference type="NCBI Taxonomy" id="1685127"/>
    <lineage>
        <taxon>Archaea</taxon>
        <taxon>Candidatus Bathyarchaeota</taxon>
        <taxon>MCG-15</taxon>
    </lineage>
</organism>
<dbReference type="EMBL" id="LFWZ01000014">
    <property type="protein sequence ID" value="KON31064.1"/>
    <property type="molecule type" value="Genomic_DNA"/>
</dbReference>
<keyword evidence="2" id="KW-0460">Magnesium</keyword>
<dbReference type="PANTHER" id="PTHR43485">
    <property type="entry name" value="HYDROGENASE-4 COMPONENT G"/>
    <property type="match status" value="1"/>
</dbReference>
<feature type="binding site" evidence="2">
    <location>
        <position position="63"/>
    </location>
    <ligand>
        <name>Fe cation</name>
        <dbReference type="ChEBI" id="CHEBI:24875"/>
    </ligand>
</feature>
<dbReference type="GO" id="GO:0048038">
    <property type="term" value="F:quinone binding"/>
    <property type="evidence" value="ECO:0007669"/>
    <property type="project" value="InterPro"/>
</dbReference>
<accession>A0A0M0BRL2</accession>
<keyword evidence="1" id="KW-0560">Oxidoreductase</keyword>
<protein>
    <recommendedName>
        <fullName evidence="3">NADH-quinone oxidoreductase subunit D domain-containing protein</fullName>
    </recommendedName>
</protein>
<feature type="domain" description="NADH-quinone oxidoreductase subunit D" evidence="3">
    <location>
        <begin position="114"/>
        <end position="362"/>
    </location>
</feature>
<feature type="binding site" evidence="2">
    <location>
        <position position="323"/>
    </location>
    <ligand>
        <name>Mg(2+)</name>
        <dbReference type="ChEBI" id="CHEBI:18420"/>
    </ligand>
</feature>
<feature type="binding site" evidence="2">
    <location>
        <position position="60"/>
    </location>
    <ligand>
        <name>Ni(2+)</name>
        <dbReference type="ChEBI" id="CHEBI:49786"/>
    </ligand>
</feature>
<reference evidence="4 5" key="1">
    <citation type="submission" date="2015-06" db="EMBL/GenBank/DDBJ databases">
        <title>New insights into the roles of widespread benthic archaea in carbon and nitrogen cycling.</title>
        <authorList>
            <person name="Lazar C.S."/>
            <person name="Baker B.J."/>
            <person name="Seitz K.W."/>
            <person name="Hyde A.S."/>
            <person name="Dick G.J."/>
            <person name="Hinrichs K.-U."/>
            <person name="Teske A.P."/>
        </authorList>
    </citation>
    <scope>NUCLEOTIDE SEQUENCE [LARGE SCALE GENOMIC DNA]</scope>
    <source>
        <strain evidence="4">DG-45</strain>
    </source>
</reference>
<dbReference type="GO" id="GO:0051287">
    <property type="term" value="F:NAD binding"/>
    <property type="evidence" value="ECO:0007669"/>
    <property type="project" value="InterPro"/>
</dbReference>
<keyword evidence="2" id="KW-0408">Iron</keyword>
<dbReference type="Gene3D" id="1.10.645.10">
    <property type="entry name" value="Cytochrome-c3 Hydrogenase, chain B"/>
    <property type="match status" value="1"/>
</dbReference>
<dbReference type="InterPro" id="IPR001501">
    <property type="entry name" value="Ni-dep_hyd_lsu"/>
</dbReference>
<name>A0A0M0BRL2_9ARCH</name>
<proteinExistence type="predicted"/>
<dbReference type="InterPro" id="IPR052197">
    <property type="entry name" value="ComplexI_49kDa-like"/>
</dbReference>
<dbReference type="InterPro" id="IPR029014">
    <property type="entry name" value="NiFe-Hase_large"/>
</dbReference>
<gene>
    <name evidence="4" type="ORF">AC482_02055</name>
</gene>
<dbReference type="SUPFAM" id="SSF56762">
    <property type="entry name" value="HydB/Nqo4-like"/>
    <property type="match status" value="1"/>
</dbReference>